<evidence type="ECO:0000313" key="11">
    <source>
        <dbReference type="Proteomes" id="UP000319557"/>
    </source>
</evidence>
<dbReference type="Proteomes" id="UP000319557">
    <property type="component" value="Chromosome"/>
</dbReference>
<evidence type="ECO:0000259" key="9">
    <source>
        <dbReference type="Pfam" id="PF00909"/>
    </source>
</evidence>
<evidence type="ECO:0000256" key="6">
    <source>
        <dbReference type="ARBA" id="ARBA00023136"/>
    </source>
</evidence>
<feature type="transmembrane region" description="Helical" evidence="8">
    <location>
        <begin position="114"/>
        <end position="133"/>
    </location>
</feature>
<dbReference type="SUPFAM" id="SSF111352">
    <property type="entry name" value="Ammonium transporter"/>
    <property type="match status" value="1"/>
</dbReference>
<evidence type="ECO:0000256" key="1">
    <source>
        <dbReference type="ARBA" id="ARBA00004141"/>
    </source>
</evidence>
<dbReference type="Gene3D" id="1.10.3430.10">
    <property type="entry name" value="Ammonium transporter AmtB like domains"/>
    <property type="match status" value="1"/>
</dbReference>
<sequence>MLQVGRIPGWSIAIIAIGLLGVSLSLTSVAFAQDAEPATTEATEAAGVSDAPPVEEEVVVEEEVEAGSEVGYALDNAILFLCAVLVLFMQAGFAMVEVGLNAAKNTINILYKNVMDLSVGALLFFVIGFGLMYPGSYKEDPNPYFDFGGVGIYAASEGQTFSPDVDWFFQAVFAATAATIVSGAVAGRMQFKAYLIYSAILTGIIYPISGYWKWGGGWLTQFDGGLAFQDFAGSAVVHACGGFAGLAGAIILGPRLGRFASDGKSVPMPGHNIAFAALGVFILWVGWYGFNPGSQLAFQSAADIDATTFIAVNTTLSAAAGVVTATIVSWIMFGKPDLSMSLNGALGGLVGITACCDCFTNMWAIVIGAVSGVIVVAAIVALDKLKIDDPVGAFPVHGACGVWGCMAIGFLPNTHLDGGSTSFMVQLIGTASICAWAFVTMMVLFLILKAVGVLRCSAEEETAGLDISEHGMHAYPADSLAPAAG</sequence>
<evidence type="ECO:0000256" key="4">
    <source>
        <dbReference type="ARBA" id="ARBA00022692"/>
    </source>
</evidence>
<name>A0A517LTH6_9BACT</name>
<dbReference type="InterPro" id="IPR002229">
    <property type="entry name" value="RhesusRHD"/>
</dbReference>
<gene>
    <name evidence="10" type="primary">nrgA</name>
    <name evidence="10" type="ORF">EC9_00740</name>
</gene>
<feature type="transmembrane region" description="Helical" evidence="8">
    <location>
        <begin position="194"/>
        <end position="212"/>
    </location>
</feature>
<keyword evidence="5 8" id="KW-1133">Transmembrane helix</keyword>
<dbReference type="PRINTS" id="PR00342">
    <property type="entry name" value="RHESUSRHD"/>
</dbReference>
<keyword evidence="6 8" id="KW-0472">Membrane</keyword>
<dbReference type="InterPro" id="IPR001905">
    <property type="entry name" value="Ammonium_transpt"/>
</dbReference>
<keyword evidence="4 8" id="KW-0812">Transmembrane</keyword>
<dbReference type="InterPro" id="IPR024041">
    <property type="entry name" value="NH4_transpt_AmtB-like_dom"/>
</dbReference>
<feature type="transmembrane region" description="Helical" evidence="8">
    <location>
        <begin position="394"/>
        <end position="411"/>
    </location>
</feature>
<dbReference type="PANTHER" id="PTHR11730:SF62">
    <property type="entry name" value="AMMONIUM TRANSPORTER SLL1017-RELATED"/>
    <property type="match status" value="1"/>
</dbReference>
<feature type="transmembrane region" description="Helical" evidence="8">
    <location>
        <begin position="232"/>
        <end position="252"/>
    </location>
</feature>
<evidence type="ECO:0000256" key="8">
    <source>
        <dbReference type="RuleBase" id="RU362002"/>
    </source>
</evidence>
<feature type="transmembrane region" description="Helical" evidence="8">
    <location>
        <begin position="77"/>
        <end position="102"/>
    </location>
</feature>
<dbReference type="Pfam" id="PF00909">
    <property type="entry name" value="Ammonium_transp"/>
    <property type="match status" value="1"/>
</dbReference>
<dbReference type="GO" id="GO:0097272">
    <property type="term" value="P:ammonium homeostasis"/>
    <property type="evidence" value="ECO:0007669"/>
    <property type="project" value="TreeGrafter"/>
</dbReference>
<feature type="transmembrane region" description="Helical" evidence="8">
    <location>
        <begin position="423"/>
        <end position="448"/>
    </location>
</feature>
<evidence type="ECO:0000256" key="3">
    <source>
        <dbReference type="ARBA" id="ARBA00022448"/>
    </source>
</evidence>
<dbReference type="GO" id="GO:0005886">
    <property type="term" value="C:plasma membrane"/>
    <property type="evidence" value="ECO:0007669"/>
    <property type="project" value="UniProtKB-SubCell"/>
</dbReference>
<reference evidence="10 11" key="1">
    <citation type="submission" date="2019-02" db="EMBL/GenBank/DDBJ databases">
        <title>Deep-cultivation of Planctomycetes and their phenomic and genomic characterization uncovers novel biology.</title>
        <authorList>
            <person name="Wiegand S."/>
            <person name="Jogler M."/>
            <person name="Boedeker C."/>
            <person name="Pinto D."/>
            <person name="Vollmers J."/>
            <person name="Rivas-Marin E."/>
            <person name="Kohn T."/>
            <person name="Peeters S.H."/>
            <person name="Heuer A."/>
            <person name="Rast P."/>
            <person name="Oberbeckmann S."/>
            <person name="Bunk B."/>
            <person name="Jeske O."/>
            <person name="Meyerdierks A."/>
            <person name="Storesund J.E."/>
            <person name="Kallscheuer N."/>
            <person name="Luecker S."/>
            <person name="Lage O.M."/>
            <person name="Pohl T."/>
            <person name="Merkel B.J."/>
            <person name="Hornburger P."/>
            <person name="Mueller R.-W."/>
            <person name="Bruemmer F."/>
            <person name="Labrenz M."/>
            <person name="Spormann A.M."/>
            <person name="Op den Camp H."/>
            <person name="Overmann J."/>
            <person name="Amann R."/>
            <person name="Jetten M.S.M."/>
            <person name="Mascher T."/>
            <person name="Medema M.H."/>
            <person name="Devos D.P."/>
            <person name="Kaster A.-K."/>
            <person name="Ovreas L."/>
            <person name="Rohde M."/>
            <person name="Galperin M.Y."/>
            <person name="Jogler C."/>
        </authorList>
    </citation>
    <scope>NUCLEOTIDE SEQUENCE [LARGE SCALE GENOMIC DNA]</scope>
    <source>
        <strain evidence="10 11">EC9</strain>
    </source>
</reference>
<feature type="transmembrane region" description="Helical" evidence="8">
    <location>
        <begin position="167"/>
        <end position="187"/>
    </location>
</feature>
<dbReference type="GO" id="GO:0008519">
    <property type="term" value="F:ammonium channel activity"/>
    <property type="evidence" value="ECO:0007669"/>
    <property type="project" value="InterPro"/>
</dbReference>
<dbReference type="NCBIfam" id="TIGR00836">
    <property type="entry name" value="amt"/>
    <property type="match status" value="1"/>
</dbReference>
<evidence type="ECO:0000256" key="2">
    <source>
        <dbReference type="ARBA" id="ARBA00005887"/>
    </source>
</evidence>
<dbReference type="InterPro" id="IPR029020">
    <property type="entry name" value="Ammonium/urea_transptr"/>
</dbReference>
<organism evidence="10 11">
    <name type="scientific">Rosistilla ulvae</name>
    <dbReference type="NCBI Taxonomy" id="1930277"/>
    <lineage>
        <taxon>Bacteria</taxon>
        <taxon>Pseudomonadati</taxon>
        <taxon>Planctomycetota</taxon>
        <taxon>Planctomycetia</taxon>
        <taxon>Pirellulales</taxon>
        <taxon>Pirellulaceae</taxon>
        <taxon>Rosistilla</taxon>
    </lineage>
</organism>
<feature type="transmembrane region" description="Helical" evidence="8">
    <location>
        <begin position="12"/>
        <end position="32"/>
    </location>
</feature>
<dbReference type="EMBL" id="CP036261">
    <property type="protein sequence ID" value="QDS85916.1"/>
    <property type="molecule type" value="Genomic_DNA"/>
</dbReference>
<dbReference type="PROSITE" id="PS01219">
    <property type="entry name" value="AMMONIUM_TRANSP"/>
    <property type="match status" value="1"/>
</dbReference>
<feature type="transmembrane region" description="Helical" evidence="8">
    <location>
        <begin position="362"/>
        <end position="382"/>
    </location>
</feature>
<feature type="transmembrane region" description="Helical" evidence="8">
    <location>
        <begin position="310"/>
        <end position="333"/>
    </location>
</feature>
<keyword evidence="3 8" id="KW-0813">Transport</keyword>
<feature type="domain" description="Ammonium transporter AmtB-like" evidence="9">
    <location>
        <begin position="78"/>
        <end position="475"/>
    </location>
</feature>
<comment type="similarity">
    <text evidence="2 8">Belongs to the ammonia transporter channel (TC 1.A.11.2) family.</text>
</comment>
<keyword evidence="11" id="KW-1185">Reference proteome</keyword>
<feature type="transmembrane region" description="Helical" evidence="8">
    <location>
        <begin position="340"/>
        <end position="356"/>
    </location>
</feature>
<dbReference type="KEGG" id="ruv:EC9_00740"/>
<evidence type="ECO:0000256" key="5">
    <source>
        <dbReference type="ARBA" id="ARBA00022989"/>
    </source>
</evidence>
<proteinExistence type="inferred from homology"/>
<protein>
    <recommendedName>
        <fullName evidence="8">Ammonium transporter</fullName>
    </recommendedName>
</protein>
<dbReference type="RefSeq" id="WP_246105895.1">
    <property type="nucleotide sequence ID" value="NZ_CP036261.1"/>
</dbReference>
<dbReference type="InterPro" id="IPR018047">
    <property type="entry name" value="Ammonium_transpt_CS"/>
</dbReference>
<dbReference type="AlphaFoldDB" id="A0A517LTH6"/>
<dbReference type="PANTHER" id="PTHR11730">
    <property type="entry name" value="AMMONIUM TRANSPORTER"/>
    <property type="match status" value="1"/>
</dbReference>
<evidence type="ECO:0000256" key="7">
    <source>
        <dbReference type="ARBA" id="ARBA00023177"/>
    </source>
</evidence>
<comment type="subcellular location">
    <subcellularLocation>
        <location evidence="8">Cell membrane</location>
        <topology evidence="8">Multi-pass membrane protein</topology>
    </subcellularLocation>
    <subcellularLocation>
        <location evidence="1">Membrane</location>
        <topology evidence="1">Multi-pass membrane protein</topology>
    </subcellularLocation>
</comment>
<evidence type="ECO:0000313" key="10">
    <source>
        <dbReference type="EMBL" id="QDS85916.1"/>
    </source>
</evidence>
<keyword evidence="7 8" id="KW-0924">Ammonia transport</keyword>
<accession>A0A517LTH6</accession>
<feature type="transmembrane region" description="Helical" evidence="8">
    <location>
        <begin position="273"/>
        <end position="290"/>
    </location>
</feature>